<evidence type="ECO:0000256" key="1">
    <source>
        <dbReference type="ARBA" id="ARBA00007227"/>
    </source>
</evidence>
<protein>
    <recommendedName>
        <fullName evidence="2">HTH cro/C1-type domain-containing protein</fullName>
    </recommendedName>
</protein>
<comment type="similarity">
    <text evidence="1">Belongs to the short-chain fatty acyl-CoA assimilation regulator (ScfR) family.</text>
</comment>
<dbReference type="AlphaFoldDB" id="A0A154ISE9"/>
<reference evidence="3" key="1">
    <citation type="submission" date="2016-03" db="EMBL/GenBank/DDBJ databases">
        <title>Microsymbionts genomes from the relict species Vavilovia formosa.</title>
        <authorList>
            <person name="Chirak E."/>
            <person name="Kimeklis A."/>
            <person name="Kopat V."/>
            <person name="Andronov E."/>
        </authorList>
    </citation>
    <scope>NUCLEOTIDE SEQUENCE [LARGE SCALE GENOMIC DNA]</scope>
    <source>
        <strain evidence="3">Vaf12</strain>
    </source>
</reference>
<dbReference type="Pfam" id="PF06114">
    <property type="entry name" value="Peptidase_M78"/>
    <property type="match status" value="1"/>
</dbReference>
<dbReference type="Pfam" id="PF01381">
    <property type="entry name" value="HTH_3"/>
    <property type="match status" value="1"/>
</dbReference>
<dbReference type="SUPFAM" id="SSF47413">
    <property type="entry name" value="lambda repressor-like DNA-binding domains"/>
    <property type="match status" value="1"/>
</dbReference>
<dbReference type="GO" id="GO:0006355">
    <property type="term" value="P:regulation of DNA-templated transcription"/>
    <property type="evidence" value="ECO:0007669"/>
    <property type="project" value="InterPro"/>
</dbReference>
<name>A0A154ISE9_RHILE</name>
<dbReference type="PANTHER" id="PTHR40455:SF1">
    <property type="entry name" value="ANTITOXIN HIGA"/>
    <property type="match status" value="1"/>
</dbReference>
<dbReference type="GO" id="GO:0001046">
    <property type="term" value="F:core promoter sequence-specific DNA binding"/>
    <property type="evidence" value="ECO:0007669"/>
    <property type="project" value="TreeGrafter"/>
</dbReference>
<evidence type="ECO:0000259" key="2">
    <source>
        <dbReference type="PROSITE" id="PS50943"/>
    </source>
</evidence>
<accession>A0A154ISE9</accession>
<dbReference type="SMART" id="SM00530">
    <property type="entry name" value="HTH_XRE"/>
    <property type="match status" value="1"/>
</dbReference>
<dbReference type="RefSeq" id="WP_062940064.1">
    <property type="nucleotide sequence ID" value="NZ_CP171845.1"/>
</dbReference>
<dbReference type="InterPro" id="IPR039060">
    <property type="entry name" value="Antitox_HigA"/>
</dbReference>
<dbReference type="PANTHER" id="PTHR40455">
    <property type="entry name" value="ANTITOXIN HIGA"/>
    <property type="match status" value="1"/>
</dbReference>
<comment type="caution">
    <text evidence="3">The sequence shown here is derived from an EMBL/GenBank/DDBJ whole genome shotgun (WGS) entry which is preliminary data.</text>
</comment>
<gene>
    <name evidence="3" type="ORF">A4A59_36295</name>
</gene>
<dbReference type="InterPro" id="IPR010359">
    <property type="entry name" value="IrrE_HExxH"/>
</dbReference>
<organism evidence="3">
    <name type="scientific">Rhizobium leguminosarum</name>
    <dbReference type="NCBI Taxonomy" id="384"/>
    <lineage>
        <taxon>Bacteria</taxon>
        <taxon>Pseudomonadati</taxon>
        <taxon>Pseudomonadota</taxon>
        <taxon>Alphaproteobacteria</taxon>
        <taxon>Hyphomicrobiales</taxon>
        <taxon>Rhizobiaceae</taxon>
        <taxon>Rhizobium/Agrobacterium group</taxon>
        <taxon>Rhizobium</taxon>
    </lineage>
</organism>
<dbReference type="InterPro" id="IPR010982">
    <property type="entry name" value="Lambda_DNA-bd_dom_sf"/>
</dbReference>
<feature type="domain" description="HTH cro/C1-type" evidence="2">
    <location>
        <begin position="60"/>
        <end position="113"/>
    </location>
</feature>
<dbReference type="EMBL" id="LVYU01000022">
    <property type="protein sequence ID" value="KZB02940.1"/>
    <property type="molecule type" value="Genomic_DNA"/>
</dbReference>
<proteinExistence type="inferred from homology"/>
<sequence>MTIRPIRTQEDYDTALQLAHRLMARADQKAIDDLEILQTLIEKWEKSLHQIVQTTPADAIKFRMSQRGLKPRDLEPYIGSKSRVSEILNGQRQLTVDQIRALNSHLGIPVESLIGGIKHEPAAGRSTASTAAIEKLKKLGVMKARESIDAFLCRATTISPAVAMLRKSRTERTNAKTDFGALEAWCAAVMLKAAACEVKKNPTTDATAAARELAKLSTLPDWPIRLPSYLKNVGVVLVILEHLPGTYLDGAAMRKADGTPIIALTLRHDRLDNFWFTLLHEYAHVVCHLGGDNPLILDDLEVNSSDGMEAEADEFARNALIPAELWSTSVSDDFDGEELEAVAAEAGVHPAIVAGRWRYENSDYRKFARMLGRGEVRKHFLTDSD</sequence>
<evidence type="ECO:0000313" key="3">
    <source>
        <dbReference type="EMBL" id="KZB02940.1"/>
    </source>
</evidence>
<dbReference type="PROSITE" id="PS50943">
    <property type="entry name" value="HTH_CROC1"/>
    <property type="match status" value="1"/>
</dbReference>
<dbReference type="InterPro" id="IPR001387">
    <property type="entry name" value="Cro/C1-type_HTH"/>
</dbReference>